<protein>
    <submittedName>
        <fullName evidence="1">Uncharacterized protein</fullName>
    </submittedName>
</protein>
<evidence type="ECO:0000313" key="1">
    <source>
        <dbReference type="EMBL" id="GLD47208.1"/>
    </source>
</evidence>
<evidence type="ECO:0000313" key="2">
    <source>
        <dbReference type="Proteomes" id="UP001279410"/>
    </source>
</evidence>
<organism evidence="1 2">
    <name type="scientific">Lates japonicus</name>
    <name type="common">Japanese lates</name>
    <dbReference type="NCBI Taxonomy" id="270547"/>
    <lineage>
        <taxon>Eukaryota</taxon>
        <taxon>Metazoa</taxon>
        <taxon>Chordata</taxon>
        <taxon>Craniata</taxon>
        <taxon>Vertebrata</taxon>
        <taxon>Euteleostomi</taxon>
        <taxon>Actinopterygii</taxon>
        <taxon>Neopterygii</taxon>
        <taxon>Teleostei</taxon>
        <taxon>Neoteleostei</taxon>
        <taxon>Acanthomorphata</taxon>
        <taxon>Carangaria</taxon>
        <taxon>Carangaria incertae sedis</taxon>
        <taxon>Centropomidae</taxon>
        <taxon>Lates</taxon>
    </lineage>
</organism>
<dbReference type="AlphaFoldDB" id="A0AAD3QWP4"/>
<dbReference type="Proteomes" id="UP001279410">
    <property type="component" value="Unassembled WGS sequence"/>
</dbReference>
<proteinExistence type="predicted"/>
<gene>
    <name evidence="1" type="ORF">AKAME5_000143000</name>
</gene>
<accession>A0AAD3QWP4</accession>
<comment type="caution">
    <text evidence="1">The sequence shown here is derived from an EMBL/GenBank/DDBJ whole genome shotgun (WGS) entry which is preliminary data.</text>
</comment>
<name>A0AAD3QWP4_LATJO</name>
<dbReference type="EMBL" id="BRZM01000003">
    <property type="protein sequence ID" value="GLD47208.1"/>
    <property type="molecule type" value="Genomic_DNA"/>
</dbReference>
<keyword evidence="2" id="KW-1185">Reference proteome</keyword>
<reference evidence="1" key="1">
    <citation type="submission" date="2022-08" db="EMBL/GenBank/DDBJ databases">
        <title>Genome sequencing of akame (Lates japonicus).</title>
        <authorList>
            <person name="Hashiguchi Y."/>
            <person name="Takahashi H."/>
        </authorList>
    </citation>
    <scope>NUCLEOTIDE SEQUENCE</scope>
    <source>
        <strain evidence="1">Kochi</strain>
    </source>
</reference>
<sequence>MLNRQNSLRAVEGLAAWLRQAVLWVPAAANLCTSIPPQVHAAHWCVRGARGGLSDRGGDAVPPHEGSKIDVPFWLYPLPQPASPPPPDPVIPSSPLQLITPSSPICRRSPALSTCSLPSSHSRSLPAGKRDFSPSSPVSLLIGSDGFRCILGLQLGPGLGGGVVRGGAGLCCHGVRVSGLTPQVAYRLTADRPAICCLKHL</sequence>